<comment type="caution">
    <text evidence="2">The sequence shown here is derived from an EMBL/GenBank/DDBJ whole genome shotgun (WGS) entry which is preliminary data.</text>
</comment>
<feature type="chain" id="PRO_5015644728" description="HmuY protein" evidence="1">
    <location>
        <begin position="28"/>
        <end position="210"/>
    </location>
</feature>
<dbReference type="CDD" id="cd12105">
    <property type="entry name" value="HmuY"/>
    <property type="match status" value="1"/>
</dbReference>
<dbReference type="InterPro" id="IPR025921">
    <property type="entry name" value="HmuY"/>
</dbReference>
<dbReference type="Pfam" id="PF14064">
    <property type="entry name" value="HmuY"/>
    <property type="match status" value="1"/>
</dbReference>
<accession>A0A2U1JX07</accession>
<evidence type="ECO:0000313" key="2">
    <source>
        <dbReference type="EMBL" id="PWA09652.1"/>
    </source>
</evidence>
<name>A0A2U1JX07_9FLAO</name>
<dbReference type="OrthoDB" id="5510929at2"/>
<evidence type="ECO:0000313" key="3">
    <source>
        <dbReference type="Proteomes" id="UP000245618"/>
    </source>
</evidence>
<dbReference type="EMBL" id="QCZH01000006">
    <property type="protein sequence ID" value="PWA09652.1"/>
    <property type="molecule type" value="Genomic_DNA"/>
</dbReference>
<keyword evidence="1" id="KW-0732">Signal</keyword>
<feature type="signal peptide" evidence="1">
    <location>
        <begin position="1"/>
        <end position="27"/>
    </location>
</feature>
<evidence type="ECO:0000256" key="1">
    <source>
        <dbReference type="SAM" id="SignalP"/>
    </source>
</evidence>
<dbReference type="Proteomes" id="UP000245618">
    <property type="component" value="Unassembled WGS sequence"/>
</dbReference>
<dbReference type="AlphaFoldDB" id="A0A2U1JX07"/>
<dbReference type="RefSeq" id="WP_116762395.1">
    <property type="nucleotide sequence ID" value="NZ_QCZH01000006.1"/>
</dbReference>
<sequence>MKNRFTTSFLKLSLLAVVLFTASCNNDHDTPAAVVLETKTVSNLAAPQTGGQGQPDGGAFTKFSFSENAIVTNDNWDIAFRGTTIIVNGGTLIGLADEPVRTGTGAVSIVSGTLGVVTTIPAVGTFAQDAAKTYAFPTSGDNAWYDYNSTTHIISAKAGKVFVVKTHNGKYAKFEILSYYKDAPATPGANSVARNFTFKFVYQGSSSATF</sequence>
<evidence type="ECO:0008006" key="4">
    <source>
        <dbReference type="Google" id="ProtNLM"/>
    </source>
</evidence>
<keyword evidence="3" id="KW-1185">Reference proteome</keyword>
<dbReference type="PROSITE" id="PS51257">
    <property type="entry name" value="PROKAR_LIPOPROTEIN"/>
    <property type="match status" value="1"/>
</dbReference>
<gene>
    <name evidence="2" type="ORF">DB891_08210</name>
</gene>
<protein>
    <recommendedName>
        <fullName evidence="4">HmuY protein</fullName>
    </recommendedName>
</protein>
<reference evidence="2 3" key="1">
    <citation type="submission" date="2018-04" db="EMBL/GenBank/DDBJ databases">
        <title>Flavobacterium sp. nov., isolated from glacier ice.</title>
        <authorList>
            <person name="Liu Q."/>
            <person name="Xin Y.-H."/>
        </authorList>
    </citation>
    <scope>NUCLEOTIDE SEQUENCE [LARGE SCALE GENOMIC DNA]</scope>
    <source>
        <strain evidence="2 3">LB2P30</strain>
    </source>
</reference>
<proteinExistence type="predicted"/>
<organism evidence="2 3">
    <name type="scientific">Flavobacterium laiguense</name>
    <dbReference type="NCBI Taxonomy" id="2169409"/>
    <lineage>
        <taxon>Bacteria</taxon>
        <taxon>Pseudomonadati</taxon>
        <taxon>Bacteroidota</taxon>
        <taxon>Flavobacteriia</taxon>
        <taxon>Flavobacteriales</taxon>
        <taxon>Flavobacteriaceae</taxon>
        <taxon>Flavobacterium</taxon>
    </lineage>
</organism>